<accession>A0A8S4DVC7</accession>
<feature type="compositionally biased region" description="Polar residues" evidence="2">
    <location>
        <begin position="84"/>
        <end position="94"/>
    </location>
</feature>
<sequence>MNCNGCGVTATGGSNETPHTILSCNTCKSSYCYQCLNISPENVLKLSKENLAALKCPSCTNVTRRRNTADTPVGARPLPKGSPMNVSFQSKTGNKSPSTSQSTKKSEDNLKILEDMSKLLDNKLAPSSSFMMNLRSSLKEDMEQIISSKITSAVQKLKAEFTETTDFIVAEQVDIKGKLQEKNNMIKQLEADLSKSNTEVAKMSTRLAILEKISRDSNVEIQEVPESKSENLLAILQSLCKVIDTPLVETDVRAYRRVAKINAASNRPRNIVVTLASPRHRDTLISAVLRYNKLHANDKLNSTSIGIAGEARRIYVSEHLSADTKQLHAAARKTAKELNYKYVWVRFGRIYLRKDHSDAILVKNIETLAKLH</sequence>
<evidence type="ECO:0000259" key="3">
    <source>
        <dbReference type="Pfam" id="PF25298"/>
    </source>
</evidence>
<dbReference type="InterPro" id="IPR057251">
    <property type="entry name" value="FP_C"/>
</dbReference>
<dbReference type="Pfam" id="PF25298">
    <property type="entry name" value="Baculo_FP_2nd"/>
    <property type="match status" value="1"/>
</dbReference>
<feature type="region of interest" description="Disordered" evidence="2">
    <location>
        <begin position="64"/>
        <end position="108"/>
    </location>
</feature>
<proteinExistence type="predicted"/>
<comment type="caution">
    <text evidence="4">The sequence shown here is derived from an EMBL/GenBank/DDBJ whole genome shotgun (WGS) entry which is preliminary data.</text>
</comment>
<reference evidence="4" key="1">
    <citation type="submission" date="2020-11" db="EMBL/GenBank/DDBJ databases">
        <authorList>
            <person name="Whiteford S."/>
        </authorList>
    </citation>
    <scope>NUCLEOTIDE SEQUENCE</scope>
</reference>
<evidence type="ECO:0000256" key="1">
    <source>
        <dbReference type="SAM" id="Coils"/>
    </source>
</evidence>
<dbReference type="AlphaFoldDB" id="A0A8S4DVC7"/>
<dbReference type="EMBL" id="CAJHNJ030000008">
    <property type="protein sequence ID" value="CAG9104501.1"/>
    <property type="molecule type" value="Genomic_DNA"/>
</dbReference>
<feature type="coiled-coil region" evidence="1">
    <location>
        <begin position="172"/>
        <end position="206"/>
    </location>
</feature>
<keyword evidence="1" id="KW-0175">Coiled coil</keyword>
<protein>
    <submittedName>
        <fullName evidence="4">(diamondback moth) hypothetical protein</fullName>
    </submittedName>
</protein>
<gene>
    <name evidence="4" type="ORF">PLXY2_LOCUS3118</name>
</gene>
<evidence type="ECO:0000313" key="5">
    <source>
        <dbReference type="Proteomes" id="UP000653454"/>
    </source>
</evidence>
<dbReference type="Proteomes" id="UP000653454">
    <property type="component" value="Unassembled WGS sequence"/>
</dbReference>
<evidence type="ECO:0000313" key="4">
    <source>
        <dbReference type="EMBL" id="CAG9104501.1"/>
    </source>
</evidence>
<feature type="domain" description="FP protein C-terminal" evidence="3">
    <location>
        <begin position="323"/>
        <end position="371"/>
    </location>
</feature>
<keyword evidence="5" id="KW-1185">Reference proteome</keyword>
<name>A0A8S4DVC7_PLUXY</name>
<evidence type="ECO:0000256" key="2">
    <source>
        <dbReference type="SAM" id="MobiDB-lite"/>
    </source>
</evidence>
<organism evidence="4 5">
    <name type="scientific">Plutella xylostella</name>
    <name type="common">Diamondback moth</name>
    <name type="synonym">Plutella maculipennis</name>
    <dbReference type="NCBI Taxonomy" id="51655"/>
    <lineage>
        <taxon>Eukaryota</taxon>
        <taxon>Metazoa</taxon>
        <taxon>Ecdysozoa</taxon>
        <taxon>Arthropoda</taxon>
        <taxon>Hexapoda</taxon>
        <taxon>Insecta</taxon>
        <taxon>Pterygota</taxon>
        <taxon>Neoptera</taxon>
        <taxon>Endopterygota</taxon>
        <taxon>Lepidoptera</taxon>
        <taxon>Glossata</taxon>
        <taxon>Ditrysia</taxon>
        <taxon>Yponomeutoidea</taxon>
        <taxon>Plutellidae</taxon>
        <taxon>Plutella</taxon>
    </lineage>
</organism>